<reference evidence="2" key="1">
    <citation type="submission" date="2023-10" db="EMBL/GenBank/DDBJ databases">
        <authorList>
            <person name="Chen Y."/>
            <person name="Shah S."/>
            <person name="Dougan E. K."/>
            <person name="Thang M."/>
            <person name="Chan C."/>
        </authorList>
    </citation>
    <scope>NUCLEOTIDE SEQUENCE [LARGE SCALE GENOMIC DNA]</scope>
</reference>
<feature type="region of interest" description="Disordered" evidence="1">
    <location>
        <begin position="63"/>
        <end position="99"/>
    </location>
</feature>
<sequence>PFFGSSDRFTLLSGIHVPPAAMGKAQRRLTAKAATAAGHYLAADRTTPELKYRFETGLAATEPVRDAMSKATSTSTTPCGSTPREYNDSASDSDAHPPMPGLLDVVVHFAPARGCHRGAPGVHGGAALASASPLRGPPPGPAAAAARCAPPGTWHTGARPSPEPLAAPPPARRESSGLPPSAQGHDAARDSCWAAARAPRAPPGSWEGKAGRASAPLGLEGPGALPGSWRCGPSQSPAIAAIGPPPGLEARGPVPRCSEVGAAGAGLPAVPPGSWAVRPARPGCQPPASEPPPGLAGAPRHAVCIWQL</sequence>
<proteinExistence type="predicted"/>
<gene>
    <name evidence="2" type="ORF">PCOR1329_LOCUS3751</name>
</gene>
<evidence type="ECO:0000313" key="3">
    <source>
        <dbReference type="Proteomes" id="UP001189429"/>
    </source>
</evidence>
<keyword evidence="3" id="KW-1185">Reference proteome</keyword>
<dbReference type="EMBL" id="CAUYUJ010000969">
    <property type="protein sequence ID" value="CAK0793453.1"/>
    <property type="molecule type" value="Genomic_DNA"/>
</dbReference>
<comment type="caution">
    <text evidence="2">The sequence shown here is derived from an EMBL/GenBank/DDBJ whole genome shotgun (WGS) entry which is preliminary data.</text>
</comment>
<feature type="compositionally biased region" description="Pro residues" evidence="1">
    <location>
        <begin position="284"/>
        <end position="294"/>
    </location>
</feature>
<feature type="region of interest" description="Disordered" evidence="1">
    <location>
        <begin position="130"/>
        <end position="213"/>
    </location>
</feature>
<organism evidence="2 3">
    <name type="scientific">Prorocentrum cordatum</name>
    <dbReference type="NCBI Taxonomy" id="2364126"/>
    <lineage>
        <taxon>Eukaryota</taxon>
        <taxon>Sar</taxon>
        <taxon>Alveolata</taxon>
        <taxon>Dinophyceae</taxon>
        <taxon>Prorocentrales</taxon>
        <taxon>Prorocentraceae</taxon>
        <taxon>Prorocentrum</taxon>
    </lineage>
</organism>
<name>A0ABN9PKC2_9DINO</name>
<dbReference type="Proteomes" id="UP001189429">
    <property type="component" value="Unassembled WGS sequence"/>
</dbReference>
<feature type="compositionally biased region" description="Pro residues" evidence="1">
    <location>
        <begin position="161"/>
        <end position="170"/>
    </location>
</feature>
<protein>
    <submittedName>
        <fullName evidence="2">Uncharacterized protein</fullName>
    </submittedName>
</protein>
<evidence type="ECO:0000313" key="2">
    <source>
        <dbReference type="EMBL" id="CAK0793453.1"/>
    </source>
</evidence>
<feature type="region of interest" description="Disordered" evidence="1">
    <location>
        <begin position="279"/>
        <end position="298"/>
    </location>
</feature>
<feature type="compositionally biased region" description="Low complexity" evidence="1">
    <location>
        <begin position="190"/>
        <end position="199"/>
    </location>
</feature>
<accession>A0ABN9PKC2</accession>
<evidence type="ECO:0000256" key="1">
    <source>
        <dbReference type="SAM" id="MobiDB-lite"/>
    </source>
</evidence>
<feature type="non-terminal residue" evidence="2">
    <location>
        <position position="1"/>
    </location>
</feature>
<feature type="compositionally biased region" description="Low complexity" evidence="1">
    <location>
        <begin position="142"/>
        <end position="152"/>
    </location>
</feature>
<feature type="compositionally biased region" description="Low complexity" evidence="1">
    <location>
        <begin position="72"/>
        <end position="83"/>
    </location>
</feature>